<dbReference type="SUPFAM" id="SSF56112">
    <property type="entry name" value="Protein kinase-like (PK-like)"/>
    <property type="match status" value="1"/>
</dbReference>
<evidence type="ECO:0000313" key="1">
    <source>
        <dbReference type="EMBL" id="EKM77845.1"/>
    </source>
</evidence>
<dbReference type="Proteomes" id="UP000008493">
    <property type="component" value="Unassembled WGS sequence"/>
</dbReference>
<dbReference type="KEGG" id="abp:AGABI1DRAFT130117"/>
<dbReference type="EMBL" id="JH971394">
    <property type="protein sequence ID" value="EKM77845.1"/>
    <property type="molecule type" value="Genomic_DNA"/>
</dbReference>
<evidence type="ECO:0008006" key="3">
    <source>
        <dbReference type="Google" id="ProtNLM"/>
    </source>
</evidence>
<protein>
    <recommendedName>
        <fullName evidence="3">Protein kinase domain-containing protein</fullName>
    </recommendedName>
</protein>
<reference evidence="2" key="1">
    <citation type="journal article" date="2012" name="Proc. Natl. Acad. Sci. U.S.A.">
        <title>Genome sequence of the button mushroom Agaricus bisporus reveals mechanisms governing adaptation to a humic-rich ecological niche.</title>
        <authorList>
            <person name="Morin E."/>
            <person name="Kohler A."/>
            <person name="Baker A.R."/>
            <person name="Foulongne-Oriol M."/>
            <person name="Lombard V."/>
            <person name="Nagy L.G."/>
            <person name="Ohm R.A."/>
            <person name="Patyshakuliyeva A."/>
            <person name="Brun A."/>
            <person name="Aerts A.L."/>
            <person name="Bailey A.M."/>
            <person name="Billette C."/>
            <person name="Coutinho P.M."/>
            <person name="Deakin G."/>
            <person name="Doddapaneni H."/>
            <person name="Floudas D."/>
            <person name="Grimwood J."/>
            <person name="Hilden K."/>
            <person name="Kuees U."/>
            <person name="LaButti K.M."/>
            <person name="Lapidus A."/>
            <person name="Lindquist E.A."/>
            <person name="Lucas S.M."/>
            <person name="Murat C."/>
            <person name="Riley R.W."/>
            <person name="Salamov A.A."/>
            <person name="Schmutz J."/>
            <person name="Subramanian V."/>
            <person name="Woesten H.A.B."/>
            <person name="Xu J."/>
            <person name="Eastwood D.C."/>
            <person name="Foster G.D."/>
            <person name="Sonnenberg A.S."/>
            <person name="Cullen D."/>
            <person name="de Vries R.P."/>
            <person name="Lundell T."/>
            <person name="Hibbett D.S."/>
            <person name="Henrissat B."/>
            <person name="Burton K.S."/>
            <person name="Kerrigan R.W."/>
            <person name="Challen M.P."/>
            <person name="Grigoriev I.V."/>
            <person name="Martin F."/>
        </authorList>
    </citation>
    <scope>NUCLEOTIDE SEQUENCE [LARGE SCALE GENOMIC DNA]</scope>
    <source>
        <strain evidence="2">JB137-S8 / ATCC MYA-4627 / FGSC 10392</strain>
    </source>
</reference>
<dbReference type="GeneID" id="18827151"/>
<dbReference type="OrthoDB" id="3224178at2759"/>
<dbReference type="AlphaFoldDB" id="K5XSC6"/>
<dbReference type="eggNOG" id="ENOG502STXN">
    <property type="taxonomic scope" value="Eukaryota"/>
</dbReference>
<dbReference type="HOGENOM" id="CLU_054404_1_0_1"/>
<keyword evidence="2" id="KW-1185">Reference proteome</keyword>
<evidence type="ECO:0000313" key="2">
    <source>
        <dbReference type="Proteomes" id="UP000008493"/>
    </source>
</evidence>
<dbReference type="Gene3D" id="1.10.510.10">
    <property type="entry name" value="Transferase(Phosphotransferase) domain 1"/>
    <property type="match status" value="1"/>
</dbReference>
<name>K5XSC6_AGABU</name>
<accession>K5XSC6</accession>
<dbReference type="InterPro" id="IPR011009">
    <property type="entry name" value="Kinase-like_dom_sf"/>
</dbReference>
<proteinExistence type="predicted"/>
<organism evidence="1 2">
    <name type="scientific">Agaricus bisporus var. burnettii (strain JB137-S8 / ATCC MYA-4627 / FGSC 10392)</name>
    <name type="common">White button mushroom</name>
    <dbReference type="NCBI Taxonomy" id="597362"/>
    <lineage>
        <taxon>Eukaryota</taxon>
        <taxon>Fungi</taxon>
        <taxon>Dikarya</taxon>
        <taxon>Basidiomycota</taxon>
        <taxon>Agaricomycotina</taxon>
        <taxon>Agaricomycetes</taxon>
        <taxon>Agaricomycetidae</taxon>
        <taxon>Agaricales</taxon>
        <taxon>Agaricineae</taxon>
        <taxon>Agaricaceae</taxon>
        <taxon>Agaricus</taxon>
    </lineage>
</organism>
<dbReference type="OMA" id="CICSNDR"/>
<dbReference type="RefSeq" id="XP_007331671.1">
    <property type="nucleotide sequence ID" value="XM_007331609.1"/>
</dbReference>
<dbReference type="InParanoid" id="K5XSC6"/>
<sequence>MTATRLSTGLTVSLVCLGLTTVVWRYRPVHWVRTHSFTSSLFWTVRSWFWNYPLTPDFEIWDEGDPRHNEEWKKEKLRTVRIWDFLAPYFAERGYTLYVREKLADPLSKRYPASSMINSSRLSYPYAPCICSNDRDFEVNIVASRVWAARDSEGRDVIIKAISGAVPTNELRALQLLHSEPLCNDPRNHTIPVIEYIEFNQQTFVVMPRWSDVVLCDFSTVGEIIRYARTFLEALAFLHENNITHGDITSQNMSMDVLMPCAPYPEYYVGYHGPERKYAFIDFEVAELPTVNGAPSSGFEQSSTRDIAWLAHTLEIHLRCIEHVVPRMNDFLTSMGMDKWESLPTATAVLSSFDELCLHLSSEKLNLPLKAYRWDRGLYNSYHGRRLVLNLPS</sequence>
<gene>
    <name evidence="1" type="ORF">AGABI1DRAFT_130117</name>
</gene>